<dbReference type="AlphaFoldDB" id="A0A9J5ZN32"/>
<sequence length="70" mass="8621">FENHQRKEILPEWISLWASKDDDKLIRRSLKLIHKVIEEDPDDFFNHNKELLLRYGKKELIKCPYKKEKN</sequence>
<gene>
    <name evidence="1" type="ORF">H5410_024784</name>
</gene>
<protein>
    <submittedName>
        <fullName evidence="1">Uncharacterized protein</fullName>
    </submittedName>
</protein>
<name>A0A9J5ZN32_SOLCO</name>
<evidence type="ECO:0000313" key="1">
    <source>
        <dbReference type="EMBL" id="KAG5613503.1"/>
    </source>
</evidence>
<accession>A0A9J5ZN32</accession>
<keyword evidence="2" id="KW-1185">Reference proteome</keyword>
<proteinExistence type="predicted"/>
<dbReference type="EMBL" id="JACXVP010000004">
    <property type="protein sequence ID" value="KAG5613503.1"/>
    <property type="molecule type" value="Genomic_DNA"/>
</dbReference>
<evidence type="ECO:0000313" key="2">
    <source>
        <dbReference type="Proteomes" id="UP000824120"/>
    </source>
</evidence>
<dbReference type="Proteomes" id="UP000824120">
    <property type="component" value="Chromosome 4"/>
</dbReference>
<feature type="non-terminal residue" evidence="1">
    <location>
        <position position="70"/>
    </location>
</feature>
<reference evidence="1 2" key="1">
    <citation type="submission" date="2020-09" db="EMBL/GenBank/DDBJ databases">
        <title>De no assembly of potato wild relative species, Solanum commersonii.</title>
        <authorList>
            <person name="Cho K."/>
        </authorList>
    </citation>
    <scope>NUCLEOTIDE SEQUENCE [LARGE SCALE GENOMIC DNA]</scope>
    <source>
        <strain evidence="1">LZ3.2</strain>
        <tissue evidence="1">Leaf</tissue>
    </source>
</reference>
<organism evidence="1 2">
    <name type="scientific">Solanum commersonii</name>
    <name type="common">Commerson's wild potato</name>
    <name type="synonym">Commerson's nightshade</name>
    <dbReference type="NCBI Taxonomy" id="4109"/>
    <lineage>
        <taxon>Eukaryota</taxon>
        <taxon>Viridiplantae</taxon>
        <taxon>Streptophyta</taxon>
        <taxon>Embryophyta</taxon>
        <taxon>Tracheophyta</taxon>
        <taxon>Spermatophyta</taxon>
        <taxon>Magnoliopsida</taxon>
        <taxon>eudicotyledons</taxon>
        <taxon>Gunneridae</taxon>
        <taxon>Pentapetalae</taxon>
        <taxon>asterids</taxon>
        <taxon>lamiids</taxon>
        <taxon>Solanales</taxon>
        <taxon>Solanaceae</taxon>
        <taxon>Solanoideae</taxon>
        <taxon>Solaneae</taxon>
        <taxon>Solanum</taxon>
    </lineage>
</organism>
<comment type="caution">
    <text evidence="1">The sequence shown here is derived from an EMBL/GenBank/DDBJ whole genome shotgun (WGS) entry which is preliminary data.</text>
</comment>